<dbReference type="InterPro" id="IPR053178">
    <property type="entry name" value="Osmoadaptation_assoc"/>
</dbReference>
<feature type="region of interest" description="Disordered" evidence="2">
    <location>
        <begin position="500"/>
        <end position="533"/>
    </location>
</feature>
<gene>
    <name evidence="3" type="ORF">SCAR479_09374</name>
</gene>
<evidence type="ECO:0000313" key="4">
    <source>
        <dbReference type="Proteomes" id="UP001465668"/>
    </source>
</evidence>
<protein>
    <submittedName>
        <fullName evidence="3">C6 zinc finger domain-containing protein</fullName>
    </submittedName>
</protein>
<evidence type="ECO:0000313" key="3">
    <source>
        <dbReference type="EMBL" id="KAK9774034.1"/>
    </source>
</evidence>
<proteinExistence type="predicted"/>
<dbReference type="Pfam" id="PF11951">
    <property type="entry name" value="Fungal_trans_2"/>
    <property type="match status" value="1"/>
</dbReference>
<accession>A0ABR2XJM8</accession>
<organism evidence="3 4">
    <name type="scientific">Seiridium cardinale</name>
    <dbReference type="NCBI Taxonomy" id="138064"/>
    <lineage>
        <taxon>Eukaryota</taxon>
        <taxon>Fungi</taxon>
        <taxon>Dikarya</taxon>
        <taxon>Ascomycota</taxon>
        <taxon>Pezizomycotina</taxon>
        <taxon>Sordariomycetes</taxon>
        <taxon>Xylariomycetidae</taxon>
        <taxon>Amphisphaeriales</taxon>
        <taxon>Sporocadaceae</taxon>
        <taxon>Seiridium</taxon>
    </lineage>
</organism>
<evidence type="ECO:0000256" key="1">
    <source>
        <dbReference type="ARBA" id="ARBA00023242"/>
    </source>
</evidence>
<evidence type="ECO:0000256" key="2">
    <source>
        <dbReference type="SAM" id="MobiDB-lite"/>
    </source>
</evidence>
<keyword evidence="4" id="KW-1185">Reference proteome</keyword>
<dbReference type="EMBL" id="JARVKM010000045">
    <property type="protein sequence ID" value="KAK9774034.1"/>
    <property type="molecule type" value="Genomic_DNA"/>
</dbReference>
<name>A0ABR2XJM8_9PEZI</name>
<dbReference type="PANTHER" id="PTHR38111">
    <property type="entry name" value="ZN(2)-C6 FUNGAL-TYPE DOMAIN-CONTAINING PROTEIN-RELATED"/>
    <property type="match status" value="1"/>
</dbReference>
<comment type="caution">
    <text evidence="3">The sequence shown here is derived from an EMBL/GenBank/DDBJ whole genome shotgun (WGS) entry which is preliminary data.</text>
</comment>
<sequence>MYVLGLEELQKALNNQRTRLSDETLAACLTLSFYELAESTTGMQSAHLAHRRGAMLLLELRGPMASTTPLGHSLFLALRAQAITPCLMYNFETFFSEPEWITTPWNMTRKDPYDQVMDLLFEVSTILRQSDRLSEEKDQSLLHNHLCGHIAKYHDIECSLRTMYRSFEESISGPLYWAELSNIVSSADDSVSGKLFPVSFQFPSFTVAHFLAMYWTAMMVTHLQLMLVYTRLARVESTTAGDSKFLAHTWPSVTGRRSHPSISPSLRADEHIIEFGSMVKNICQSVEFFLQDDMGGFGRIVILSQIHGSLDCMQSNREEWSNEIKWVLELIQRIEERLDFPVAGALAGTAQTTQLSSEGLRFAVIHHNTHQRGENMASVFYLKSLQPFRGGTVENLNFDTDAANNFKLNGNAISGHFAATDASGFLAEKSAGPYTLPTPSGQLHDWTYFIHGGNAYSAFDYGNIDHEDAGYWQSGSVTVALRGKEAMSSDIGASRLFITTPNGRRQEKPEVGEYRSSDMKEATASHRSSSSTKSYAMTDFQPLYAGDVHNSANIKSAVSIMTSLSRIWQVNKNEKSLSKT</sequence>
<dbReference type="Proteomes" id="UP001465668">
    <property type="component" value="Unassembled WGS sequence"/>
</dbReference>
<dbReference type="PANTHER" id="PTHR38111:SF11">
    <property type="entry name" value="TRANSCRIPTION FACTOR DOMAIN-CONTAINING PROTEIN-RELATED"/>
    <property type="match status" value="1"/>
</dbReference>
<dbReference type="InterPro" id="IPR021858">
    <property type="entry name" value="Fun_TF"/>
</dbReference>
<feature type="compositionally biased region" description="Basic and acidic residues" evidence="2">
    <location>
        <begin position="504"/>
        <end position="524"/>
    </location>
</feature>
<reference evidence="3 4" key="1">
    <citation type="submission" date="2024-02" db="EMBL/GenBank/DDBJ databases">
        <title>First draft genome assembly of two strains of Seiridium cardinale.</title>
        <authorList>
            <person name="Emiliani G."/>
            <person name="Scali E."/>
        </authorList>
    </citation>
    <scope>NUCLEOTIDE SEQUENCE [LARGE SCALE GENOMIC DNA]</scope>
    <source>
        <strain evidence="3 4">BM-138-000479</strain>
    </source>
</reference>
<keyword evidence="1" id="KW-0539">Nucleus</keyword>